<keyword evidence="2" id="KW-1185">Reference proteome</keyword>
<evidence type="ECO:0000313" key="1">
    <source>
        <dbReference type="EMBL" id="MDJ1179908.1"/>
    </source>
</evidence>
<comment type="caution">
    <text evidence="1">The sequence shown here is derived from an EMBL/GenBank/DDBJ whole genome shotgun (WGS) entry which is preliminary data.</text>
</comment>
<evidence type="ECO:0000313" key="2">
    <source>
        <dbReference type="Proteomes" id="UP001231370"/>
    </source>
</evidence>
<sequence length="63" mass="6807">MIVVSDTSVITNLAAIAHLDLLPQLYSPIIIPEAVYRELADIDPPIAPISVIPKADNSIEWIG</sequence>
<dbReference type="Pfam" id="PF11848">
    <property type="entry name" value="DUF3368"/>
    <property type="match status" value="1"/>
</dbReference>
<dbReference type="InterPro" id="IPR021799">
    <property type="entry name" value="PIN-like_prokaryotic"/>
</dbReference>
<evidence type="ECO:0008006" key="3">
    <source>
        <dbReference type="Google" id="ProtNLM"/>
    </source>
</evidence>
<reference evidence="1 2" key="1">
    <citation type="submission" date="2023-01" db="EMBL/GenBank/DDBJ databases">
        <title>Novel diversity within Roseofilum (Cyanobacteria; Desertifilaceae) from marine benthic mats with descriptions of four novel species.</title>
        <authorList>
            <person name="Wang Y."/>
            <person name="Berthold D.E."/>
            <person name="Hu J."/>
            <person name="Lefler F.W."/>
            <person name="Laughinghouse H.D. IV."/>
        </authorList>
    </citation>
    <scope>NUCLEOTIDE SEQUENCE [LARGE SCALE GENOMIC DNA]</scope>
    <source>
        <strain evidence="1 2">BLCC-M91</strain>
    </source>
</reference>
<proteinExistence type="predicted"/>
<dbReference type="Proteomes" id="UP001231370">
    <property type="component" value="Unassembled WGS sequence"/>
</dbReference>
<organism evidence="1 2">
    <name type="scientific">Roseofilum halophilum BLCC-M91</name>
    <dbReference type="NCBI Taxonomy" id="3022259"/>
    <lineage>
        <taxon>Bacteria</taxon>
        <taxon>Bacillati</taxon>
        <taxon>Cyanobacteriota</taxon>
        <taxon>Cyanophyceae</taxon>
        <taxon>Desertifilales</taxon>
        <taxon>Desertifilaceae</taxon>
        <taxon>Roseofilum</taxon>
        <taxon>Roseofilum halophilum</taxon>
    </lineage>
</organism>
<accession>A0ABT7BL39</accession>
<name>A0ABT7BL39_9CYAN</name>
<gene>
    <name evidence="1" type="ORF">PJF56_13635</name>
</gene>
<protein>
    <recommendedName>
        <fullName evidence="3">DUF3368 domain-containing protein</fullName>
    </recommendedName>
</protein>
<dbReference type="EMBL" id="JAQPOK010000097">
    <property type="protein sequence ID" value="MDJ1179908.1"/>
    <property type="molecule type" value="Genomic_DNA"/>
</dbReference>